<organism evidence="2">
    <name type="scientific">Zea mays</name>
    <name type="common">Maize</name>
    <dbReference type="NCBI Taxonomy" id="4577"/>
    <lineage>
        <taxon>Eukaryota</taxon>
        <taxon>Viridiplantae</taxon>
        <taxon>Streptophyta</taxon>
        <taxon>Embryophyta</taxon>
        <taxon>Tracheophyta</taxon>
        <taxon>Spermatophyta</taxon>
        <taxon>Magnoliopsida</taxon>
        <taxon>Liliopsida</taxon>
        <taxon>Poales</taxon>
        <taxon>Poaceae</taxon>
        <taxon>PACMAD clade</taxon>
        <taxon>Panicoideae</taxon>
        <taxon>Andropogonodae</taxon>
        <taxon>Andropogoneae</taxon>
        <taxon>Tripsacinae</taxon>
        <taxon>Zea</taxon>
    </lineage>
</organism>
<proteinExistence type="predicted"/>
<protein>
    <submittedName>
        <fullName evidence="2">Uncharacterized protein</fullName>
    </submittedName>
</protein>
<reference evidence="2" key="1">
    <citation type="journal article" date="2018" name="Nat. Genet.">
        <title>Extensive intraspecific gene order and gene structural variations between Mo17 and other maize genomes.</title>
        <authorList>
            <person name="Sun S."/>
            <person name="Zhou Y."/>
            <person name="Chen J."/>
            <person name="Shi J."/>
            <person name="Zhao H."/>
            <person name="Zhao H."/>
            <person name="Song W."/>
            <person name="Zhang M."/>
            <person name="Cui Y."/>
            <person name="Dong X."/>
            <person name="Liu H."/>
            <person name="Ma X."/>
            <person name="Jiao Y."/>
            <person name="Wang B."/>
            <person name="Wei X."/>
            <person name="Stein J.C."/>
            <person name="Glaubitz J.C."/>
            <person name="Lu F."/>
            <person name="Yu G."/>
            <person name="Liang C."/>
            <person name="Fengler K."/>
            <person name="Li B."/>
            <person name="Rafalski A."/>
            <person name="Schnable P.S."/>
            <person name="Ware D.H."/>
            <person name="Buckler E.S."/>
            <person name="Lai J."/>
        </authorList>
    </citation>
    <scope>NUCLEOTIDE SEQUENCE [LARGE SCALE GENOMIC DNA]</scope>
    <source>
        <tissue evidence="2">Seedling</tissue>
    </source>
</reference>
<sequence>MLAGATLDLKALYTSKLATHHSVILAVTLAIKKLAHSPIETSIAIEQFTRTFSKKEKLFGSLEARSLALRVDANPEWFSNSRSESRPILDEYDDDDYDWDAPGSFFIEELQMSKLDVTAFKRNLGLGKNSKWKKPLSQLDEEEEFEDDYESDSPHGSPLYDEPWDICSDDEGNCEILL</sequence>
<evidence type="ECO:0000313" key="2">
    <source>
        <dbReference type="EMBL" id="PWZ06443.1"/>
    </source>
</evidence>
<dbReference type="AlphaFoldDB" id="A0A3L6DEC8"/>
<accession>A0A3L6DEC8</accession>
<evidence type="ECO:0000256" key="1">
    <source>
        <dbReference type="SAM" id="MobiDB-lite"/>
    </source>
</evidence>
<gene>
    <name evidence="2" type="ORF">Zm00014a_024834</name>
</gene>
<comment type="caution">
    <text evidence="2">The sequence shown here is derived from an EMBL/GenBank/DDBJ whole genome shotgun (WGS) entry which is preliminary data.</text>
</comment>
<feature type="compositionally biased region" description="Acidic residues" evidence="1">
    <location>
        <begin position="139"/>
        <end position="151"/>
    </location>
</feature>
<name>A0A3L6DEC8_MAIZE</name>
<dbReference type="EMBL" id="NCVQ01000010">
    <property type="protein sequence ID" value="PWZ06443.1"/>
    <property type="molecule type" value="Genomic_DNA"/>
</dbReference>
<feature type="region of interest" description="Disordered" evidence="1">
    <location>
        <begin position="134"/>
        <end position="166"/>
    </location>
</feature>
<dbReference type="Proteomes" id="UP000251960">
    <property type="component" value="Chromosome 9"/>
</dbReference>